<proteinExistence type="predicted"/>
<dbReference type="InterPro" id="IPR036388">
    <property type="entry name" value="WH-like_DNA-bd_sf"/>
</dbReference>
<comment type="caution">
    <text evidence="2">The sequence shown here is derived from an EMBL/GenBank/DDBJ whole genome shotgun (WGS) entry which is preliminary data.</text>
</comment>
<gene>
    <name evidence="2" type="ORF">GCM10011396_13430</name>
</gene>
<dbReference type="Proteomes" id="UP000637423">
    <property type="component" value="Unassembled WGS sequence"/>
</dbReference>
<dbReference type="AlphaFoldDB" id="A0A916UCY3"/>
<evidence type="ECO:0000313" key="2">
    <source>
        <dbReference type="EMBL" id="GGC67734.1"/>
    </source>
</evidence>
<dbReference type="Gene3D" id="1.10.10.10">
    <property type="entry name" value="Winged helix-like DNA-binding domain superfamily/Winged helix DNA-binding domain"/>
    <property type="match status" value="1"/>
</dbReference>
<protein>
    <recommendedName>
        <fullName evidence="1">HTH marR-type domain-containing protein</fullName>
    </recommendedName>
</protein>
<reference evidence="2" key="2">
    <citation type="submission" date="2020-09" db="EMBL/GenBank/DDBJ databases">
        <authorList>
            <person name="Sun Q."/>
            <person name="Zhou Y."/>
        </authorList>
    </citation>
    <scope>NUCLEOTIDE SEQUENCE</scope>
    <source>
        <strain evidence="2">CGMCC 1.10998</strain>
    </source>
</reference>
<evidence type="ECO:0000259" key="1">
    <source>
        <dbReference type="PROSITE" id="PS50995"/>
    </source>
</evidence>
<sequence length="128" mass="14312">MLQAGLKTTQYSLLRHVAYQALPVAELALQMRAERTTLTRNLKPLIDAGWVTLLPGQDARQRIVTITDTGRSSIKAAKQAWRVAQTELEQTLGMDMVRALHLDVDTALEQLHPLIEKIEKKSPKSADN</sequence>
<dbReference type="GO" id="GO:0003700">
    <property type="term" value="F:DNA-binding transcription factor activity"/>
    <property type="evidence" value="ECO:0007669"/>
    <property type="project" value="InterPro"/>
</dbReference>
<evidence type="ECO:0000313" key="3">
    <source>
        <dbReference type="Proteomes" id="UP000637423"/>
    </source>
</evidence>
<dbReference type="PROSITE" id="PS50995">
    <property type="entry name" value="HTH_MARR_2"/>
    <property type="match status" value="1"/>
</dbReference>
<dbReference type="SMART" id="SM00347">
    <property type="entry name" value="HTH_MARR"/>
    <property type="match status" value="1"/>
</dbReference>
<dbReference type="EMBL" id="BMED01000001">
    <property type="protein sequence ID" value="GGC67734.1"/>
    <property type="molecule type" value="Genomic_DNA"/>
</dbReference>
<dbReference type="SUPFAM" id="SSF46785">
    <property type="entry name" value="Winged helix' DNA-binding domain"/>
    <property type="match status" value="1"/>
</dbReference>
<organism evidence="2 3">
    <name type="scientific">Undibacterium terreum</name>
    <dbReference type="NCBI Taxonomy" id="1224302"/>
    <lineage>
        <taxon>Bacteria</taxon>
        <taxon>Pseudomonadati</taxon>
        <taxon>Pseudomonadota</taxon>
        <taxon>Betaproteobacteria</taxon>
        <taxon>Burkholderiales</taxon>
        <taxon>Oxalobacteraceae</taxon>
        <taxon>Undibacterium</taxon>
    </lineage>
</organism>
<dbReference type="Pfam" id="PF12802">
    <property type="entry name" value="MarR_2"/>
    <property type="match status" value="1"/>
</dbReference>
<reference evidence="2" key="1">
    <citation type="journal article" date="2014" name="Int. J. Syst. Evol. Microbiol.">
        <title>Complete genome sequence of Corynebacterium casei LMG S-19264T (=DSM 44701T), isolated from a smear-ripened cheese.</title>
        <authorList>
            <consortium name="US DOE Joint Genome Institute (JGI-PGF)"/>
            <person name="Walter F."/>
            <person name="Albersmeier A."/>
            <person name="Kalinowski J."/>
            <person name="Ruckert C."/>
        </authorList>
    </citation>
    <scope>NUCLEOTIDE SEQUENCE</scope>
    <source>
        <strain evidence="2">CGMCC 1.10998</strain>
    </source>
</reference>
<accession>A0A916UCY3</accession>
<name>A0A916UCY3_9BURK</name>
<keyword evidence="3" id="KW-1185">Reference proteome</keyword>
<dbReference type="InterPro" id="IPR036390">
    <property type="entry name" value="WH_DNA-bd_sf"/>
</dbReference>
<feature type="domain" description="HTH marR-type" evidence="1">
    <location>
        <begin position="1"/>
        <end position="120"/>
    </location>
</feature>
<dbReference type="InterPro" id="IPR000835">
    <property type="entry name" value="HTH_MarR-typ"/>
</dbReference>